<dbReference type="PANTHER" id="PTHR33710">
    <property type="entry name" value="BNAC02G09200D PROTEIN"/>
    <property type="match status" value="1"/>
</dbReference>
<dbReference type="PANTHER" id="PTHR33710:SF71">
    <property type="entry name" value="ENDONUCLEASE_EXONUCLEASE_PHOSPHATASE DOMAIN-CONTAINING PROTEIN"/>
    <property type="match status" value="1"/>
</dbReference>
<keyword evidence="2" id="KW-1185">Reference proteome</keyword>
<proteinExistence type="predicted"/>
<dbReference type="GO" id="GO:0004527">
    <property type="term" value="F:exonuclease activity"/>
    <property type="evidence" value="ECO:0007669"/>
    <property type="project" value="UniProtKB-KW"/>
</dbReference>
<accession>A0A392RYQ1</accession>
<protein>
    <submittedName>
        <fullName evidence="1">Endonuclease/exonuclease/phosphatase family protein</fullName>
    </submittedName>
</protein>
<dbReference type="AlphaFoldDB" id="A0A392RYQ1"/>
<keyword evidence="1" id="KW-0540">Nuclease</keyword>
<feature type="non-terminal residue" evidence="1">
    <location>
        <position position="114"/>
    </location>
</feature>
<comment type="caution">
    <text evidence="1">The sequence shown here is derived from an EMBL/GenBank/DDBJ whole genome shotgun (WGS) entry which is preliminary data.</text>
</comment>
<reference evidence="1 2" key="1">
    <citation type="journal article" date="2018" name="Front. Plant Sci.">
        <title>Red Clover (Trifolium pratense) and Zigzag Clover (T. medium) - A Picture of Genomic Similarities and Differences.</title>
        <authorList>
            <person name="Dluhosova J."/>
            <person name="Istvanek J."/>
            <person name="Nedelnik J."/>
            <person name="Repkova J."/>
        </authorList>
    </citation>
    <scope>NUCLEOTIDE SEQUENCE [LARGE SCALE GENOMIC DNA]</scope>
    <source>
        <strain evidence="2">cv. 10/8</strain>
        <tissue evidence="1">Leaf</tissue>
    </source>
</reference>
<evidence type="ECO:0000313" key="1">
    <source>
        <dbReference type="EMBL" id="MCI40745.1"/>
    </source>
</evidence>
<sequence length="114" mass="13265">MASSDWLALFPEAELTNLLASHSDHSPILLQSDPAMRTNFKYTFKFENLWLKEEDIGEVVEAGWSREACVEVTEKVEACADELQRWSRRKRVRLKEEVEACSEEMENLRSKTDQ</sequence>
<organism evidence="1 2">
    <name type="scientific">Trifolium medium</name>
    <dbReference type="NCBI Taxonomy" id="97028"/>
    <lineage>
        <taxon>Eukaryota</taxon>
        <taxon>Viridiplantae</taxon>
        <taxon>Streptophyta</taxon>
        <taxon>Embryophyta</taxon>
        <taxon>Tracheophyta</taxon>
        <taxon>Spermatophyta</taxon>
        <taxon>Magnoliopsida</taxon>
        <taxon>eudicotyledons</taxon>
        <taxon>Gunneridae</taxon>
        <taxon>Pentapetalae</taxon>
        <taxon>rosids</taxon>
        <taxon>fabids</taxon>
        <taxon>Fabales</taxon>
        <taxon>Fabaceae</taxon>
        <taxon>Papilionoideae</taxon>
        <taxon>50 kb inversion clade</taxon>
        <taxon>NPAAA clade</taxon>
        <taxon>Hologalegina</taxon>
        <taxon>IRL clade</taxon>
        <taxon>Trifolieae</taxon>
        <taxon>Trifolium</taxon>
    </lineage>
</organism>
<dbReference type="EMBL" id="LXQA010283485">
    <property type="protein sequence ID" value="MCI40745.1"/>
    <property type="molecule type" value="Genomic_DNA"/>
</dbReference>
<name>A0A392RYQ1_9FABA</name>
<keyword evidence="1" id="KW-0269">Exonuclease</keyword>
<keyword evidence="1" id="KW-0255">Endonuclease</keyword>
<dbReference type="GO" id="GO:0004519">
    <property type="term" value="F:endonuclease activity"/>
    <property type="evidence" value="ECO:0007669"/>
    <property type="project" value="UniProtKB-KW"/>
</dbReference>
<keyword evidence="1" id="KW-0378">Hydrolase</keyword>
<dbReference type="Proteomes" id="UP000265520">
    <property type="component" value="Unassembled WGS sequence"/>
</dbReference>
<evidence type="ECO:0000313" key="2">
    <source>
        <dbReference type="Proteomes" id="UP000265520"/>
    </source>
</evidence>